<evidence type="ECO:0000313" key="3">
    <source>
        <dbReference type="Proteomes" id="UP000216943"/>
    </source>
</evidence>
<accession>A0A1W1WW41</accession>
<reference evidence="2" key="2">
    <citation type="submission" date="2017-08" db="EMBL/GenBank/DDBJ databases">
        <authorList>
            <person name="de Groot N.N."/>
        </authorList>
    </citation>
    <scope>NUCLEOTIDE SEQUENCE [LARGE SCALE GENOMIC DNA]</scope>
    <source>
        <strain evidence="2">723</strain>
    </source>
</reference>
<reference evidence="3 4" key="1">
    <citation type="submission" date="2017-08" db="EMBL/GenBank/DDBJ databases">
        <authorList>
            <person name="Alvarez-Ponce D."/>
            <person name="Weitzman C.L."/>
            <person name="Tillett R.L."/>
            <person name="Sandmeier F.C."/>
            <person name="Tracy C.R."/>
        </authorList>
    </citation>
    <scope>NUCLEOTIDE SEQUENCE [LARGE SCALE GENOMIC DNA]</scope>
    <source>
        <strain evidence="3">723</strain>
        <strain evidence="1 4">PS6</strain>
    </source>
</reference>
<comment type="caution">
    <text evidence="2">The sequence shown here is derived from an EMBL/GenBank/DDBJ whole genome shotgun (WGS) entry which is preliminary data.</text>
</comment>
<dbReference type="Gene3D" id="6.10.250.660">
    <property type="match status" value="1"/>
</dbReference>
<evidence type="ECO:0000313" key="2">
    <source>
        <dbReference type="EMBL" id="PAK21694.1"/>
    </source>
</evidence>
<proteinExistence type="predicted"/>
<keyword evidence="4" id="KW-1185">Reference proteome</keyword>
<dbReference type="Proteomes" id="UP000216943">
    <property type="component" value="Unassembled WGS sequence"/>
</dbReference>
<evidence type="ECO:0000313" key="1">
    <source>
        <dbReference type="EMBL" id="PAF55351.1"/>
    </source>
</evidence>
<dbReference type="AlphaFoldDB" id="A0A1W1WW41"/>
<dbReference type="STRING" id="33922.SAMN02745179_00122"/>
<dbReference type="RefSeq" id="WP_084231913.1">
    <property type="nucleotide sequence ID" value="NZ_CP166874.1"/>
</dbReference>
<dbReference type="OrthoDB" id="9865634at2"/>
<gene>
    <name evidence="1" type="ORF">CJF60_01525</name>
    <name evidence="2" type="ORF">CJJ23_00980</name>
</gene>
<evidence type="ECO:0000313" key="4">
    <source>
        <dbReference type="Proteomes" id="UP000217033"/>
    </source>
</evidence>
<dbReference type="EMBL" id="NQMN01000001">
    <property type="protein sequence ID" value="PAF55351.1"/>
    <property type="molecule type" value="Genomic_DNA"/>
</dbReference>
<dbReference type="Proteomes" id="UP000217033">
    <property type="component" value="Unassembled WGS sequence"/>
</dbReference>
<dbReference type="InterPro" id="IPR007793">
    <property type="entry name" value="DivIVA_fam"/>
</dbReference>
<protein>
    <submittedName>
        <fullName evidence="2">Uncharacterized protein</fullName>
    </submittedName>
</protein>
<sequence>MNEKLNAIIAQISTTEFSSEINGYPPQVVDAFLDKISDLIQEVIQQATDQEKAYDDMKTKFNKCSQQLTKCNVELHFFKEMDGN</sequence>
<organism evidence="2 3">
    <name type="scientific">Mycoplasmopsis agassizii</name>
    <dbReference type="NCBI Taxonomy" id="33922"/>
    <lineage>
        <taxon>Bacteria</taxon>
        <taxon>Bacillati</taxon>
        <taxon>Mycoplasmatota</taxon>
        <taxon>Mycoplasmoidales</taxon>
        <taxon>Metamycoplasmataceae</taxon>
        <taxon>Mycoplasmopsis</taxon>
    </lineage>
</organism>
<dbReference type="Pfam" id="PF05103">
    <property type="entry name" value="DivIVA"/>
    <property type="match status" value="1"/>
</dbReference>
<name>A0A1W1WW41_9BACT</name>
<dbReference type="EMBL" id="NQNY01000002">
    <property type="protein sequence ID" value="PAK21694.1"/>
    <property type="molecule type" value="Genomic_DNA"/>
</dbReference>